<accession>A0ABW4DPQ5</accession>
<keyword evidence="1" id="KW-1133">Transmembrane helix</keyword>
<feature type="transmembrane region" description="Helical" evidence="1">
    <location>
        <begin position="60"/>
        <end position="79"/>
    </location>
</feature>
<dbReference type="RefSeq" id="WP_125578637.1">
    <property type="nucleotide sequence ID" value="NZ_JBHTOF010000084.1"/>
</dbReference>
<keyword evidence="3" id="KW-1185">Reference proteome</keyword>
<evidence type="ECO:0000313" key="2">
    <source>
        <dbReference type="EMBL" id="MFD1465808.1"/>
    </source>
</evidence>
<feature type="transmembrane region" description="Helical" evidence="1">
    <location>
        <begin position="36"/>
        <end position="54"/>
    </location>
</feature>
<evidence type="ECO:0000256" key="1">
    <source>
        <dbReference type="SAM" id="Phobius"/>
    </source>
</evidence>
<comment type="caution">
    <text evidence="2">The sequence shown here is derived from an EMBL/GenBank/DDBJ whole genome shotgun (WGS) entry which is preliminary data.</text>
</comment>
<name>A0ABW4DPQ5_9LACO</name>
<keyword evidence="1" id="KW-0812">Transmembrane</keyword>
<dbReference type="Proteomes" id="UP001597244">
    <property type="component" value="Unassembled WGS sequence"/>
</dbReference>
<evidence type="ECO:0000313" key="3">
    <source>
        <dbReference type="Proteomes" id="UP001597244"/>
    </source>
</evidence>
<gene>
    <name evidence="2" type="ORF">ACFQ4L_07015</name>
</gene>
<feature type="transmembrane region" description="Helical" evidence="1">
    <location>
        <begin position="6"/>
        <end position="24"/>
    </location>
</feature>
<reference evidence="3" key="1">
    <citation type="journal article" date="2019" name="Int. J. Syst. Evol. Microbiol.">
        <title>The Global Catalogue of Microorganisms (GCM) 10K type strain sequencing project: providing services to taxonomists for standard genome sequencing and annotation.</title>
        <authorList>
            <consortium name="The Broad Institute Genomics Platform"/>
            <consortium name="The Broad Institute Genome Sequencing Center for Infectious Disease"/>
            <person name="Wu L."/>
            <person name="Ma J."/>
        </authorList>
    </citation>
    <scope>NUCLEOTIDE SEQUENCE [LARGE SCALE GENOMIC DNA]</scope>
    <source>
        <strain evidence="3">CCM 8951</strain>
    </source>
</reference>
<sequence>MAQIYLWMIALVAVFDIAMLVLNFGKLRYKTKFSPARLIIGVVLAIVLITGIFRPSAVDLTDKMMLAVFALTALTWGLIRKGIGEKYVLISLGTAGLQDWRNFKDVTVESKTETSVTVSFTNFLKRTRTLTLIGKPSEIQPVIKTKMAIKK</sequence>
<evidence type="ECO:0008006" key="4">
    <source>
        <dbReference type="Google" id="ProtNLM"/>
    </source>
</evidence>
<dbReference type="EMBL" id="JBHTOF010000084">
    <property type="protein sequence ID" value="MFD1465808.1"/>
    <property type="molecule type" value="Genomic_DNA"/>
</dbReference>
<keyword evidence="1" id="KW-0472">Membrane</keyword>
<organism evidence="2 3">
    <name type="scientific">Lapidilactobacillus mulanensis</name>
    <dbReference type="NCBI Taxonomy" id="2485999"/>
    <lineage>
        <taxon>Bacteria</taxon>
        <taxon>Bacillati</taxon>
        <taxon>Bacillota</taxon>
        <taxon>Bacilli</taxon>
        <taxon>Lactobacillales</taxon>
        <taxon>Lactobacillaceae</taxon>
        <taxon>Lapidilactobacillus</taxon>
    </lineage>
</organism>
<protein>
    <recommendedName>
        <fullName evidence="4">DUF5673 domain-containing protein</fullName>
    </recommendedName>
</protein>
<proteinExistence type="predicted"/>